<dbReference type="Gene3D" id="3.30.530.20">
    <property type="match status" value="1"/>
</dbReference>
<proteinExistence type="predicted"/>
<reference evidence="1 2" key="1">
    <citation type="submission" date="2018-06" db="EMBL/GenBank/DDBJ databases">
        <title>Comparative genomics of downy mildews reveals potential adaptations to biotrophy.</title>
        <authorList>
            <person name="Fletcher K."/>
            <person name="Klosterman S.J."/>
            <person name="Derevnina L."/>
            <person name="Martin F."/>
            <person name="Koike S."/>
            <person name="Reyes Chin-Wo S."/>
            <person name="Mou B."/>
            <person name="Michelmore R."/>
        </authorList>
    </citation>
    <scope>NUCLEOTIDE SEQUENCE [LARGE SCALE GENOMIC DNA]</scope>
    <source>
        <strain evidence="1 2">R13</strain>
    </source>
</reference>
<dbReference type="InterPro" id="IPR011011">
    <property type="entry name" value="Znf_FYVE_PHD"/>
</dbReference>
<dbReference type="AlphaFoldDB" id="A0A3R8CUR6"/>
<protein>
    <recommendedName>
        <fullName evidence="3">FYVE-type domain-containing protein</fullName>
    </recommendedName>
</protein>
<dbReference type="VEuPathDB" id="FungiDB:DD237_005773"/>
<dbReference type="EMBL" id="QKXF01000193">
    <property type="protein sequence ID" value="RQM14635.1"/>
    <property type="molecule type" value="Genomic_DNA"/>
</dbReference>
<evidence type="ECO:0000313" key="2">
    <source>
        <dbReference type="Proteomes" id="UP000286097"/>
    </source>
</evidence>
<evidence type="ECO:0000313" key="1">
    <source>
        <dbReference type="EMBL" id="RQM14635.1"/>
    </source>
</evidence>
<name>A0A3R8CUR6_9STRA</name>
<dbReference type="InterPro" id="IPR052727">
    <property type="entry name" value="Rab4/Rab5_effector"/>
</dbReference>
<accession>A0A3R8CUR6</accession>
<evidence type="ECO:0008006" key="3">
    <source>
        <dbReference type="Google" id="ProtNLM"/>
    </source>
</evidence>
<dbReference type="Proteomes" id="UP000286097">
    <property type="component" value="Unassembled WGS sequence"/>
</dbReference>
<dbReference type="SUPFAM" id="SSF57903">
    <property type="entry name" value="FYVE/PHD zinc finger"/>
    <property type="match status" value="1"/>
</dbReference>
<dbReference type="InterPro" id="IPR023393">
    <property type="entry name" value="START-like_dom_sf"/>
</dbReference>
<gene>
    <name evidence="1" type="ORF">DD237_005773</name>
</gene>
<dbReference type="SUPFAM" id="SSF55961">
    <property type="entry name" value="Bet v1-like"/>
    <property type="match status" value="1"/>
</dbReference>
<organism evidence="1 2">
    <name type="scientific">Peronospora effusa</name>
    <dbReference type="NCBI Taxonomy" id="542832"/>
    <lineage>
        <taxon>Eukaryota</taxon>
        <taxon>Sar</taxon>
        <taxon>Stramenopiles</taxon>
        <taxon>Oomycota</taxon>
        <taxon>Peronosporomycetes</taxon>
        <taxon>Peronosporales</taxon>
        <taxon>Peronosporaceae</taxon>
        <taxon>Peronospora</taxon>
    </lineage>
</organism>
<dbReference type="PANTHER" id="PTHR13510:SF44">
    <property type="entry name" value="RABENOSYN-5"/>
    <property type="match status" value="1"/>
</dbReference>
<dbReference type="PANTHER" id="PTHR13510">
    <property type="entry name" value="FYVE-FINGER-CONTAINING RAB5 EFFECTOR PROTEIN RABENOSYN-5-RELATED"/>
    <property type="match status" value="1"/>
</dbReference>
<comment type="caution">
    <text evidence="1">The sequence shown here is derived from an EMBL/GenBank/DDBJ whole genome shotgun (WGS) entry which is preliminary data.</text>
</comment>
<sequence length="289" mass="32203">MEGSLDDAMYGMMTPTVTAMRLKNFYAEDHMAKGAVLVTIDKPSATDPFRSLDVKWVESYQPPMLRSIISNRDFVYMEATGFTELRDGEMVGYRIVHSVHFPQTPKVGNNIRGNMSTCGLYRQRYHNTVEVYIRASLNSGGYAPRSYAVKYASIALISARKMIRCAHRKKLSWLLGQCDATVILGEAKCIGCGQKPGIFATYIGSCALCKRALCSPCRIKIELGYVTLRGSLVKKKMWFCTYCLDEARQTSSRVVALEEYVGTKLVASIPWSCSPTQSSTASLLDRSDD</sequence>